<feature type="compositionally biased region" description="Basic residues" evidence="1">
    <location>
        <begin position="314"/>
        <end position="327"/>
    </location>
</feature>
<protein>
    <submittedName>
        <fullName evidence="2">Uncharacterized protein</fullName>
    </submittedName>
</protein>
<dbReference type="Proteomes" id="UP000774750">
    <property type="component" value="Unassembled WGS sequence"/>
</dbReference>
<keyword evidence="3" id="KW-1185">Reference proteome</keyword>
<proteinExistence type="predicted"/>
<dbReference type="AlphaFoldDB" id="A0A938X7F4"/>
<feature type="region of interest" description="Disordered" evidence="1">
    <location>
        <begin position="299"/>
        <end position="327"/>
    </location>
</feature>
<dbReference type="EMBL" id="JACJKY010000008">
    <property type="protein sequence ID" value="MBM6920857.1"/>
    <property type="molecule type" value="Genomic_DNA"/>
</dbReference>
<reference evidence="2" key="1">
    <citation type="submission" date="2020-08" db="EMBL/GenBank/DDBJ databases">
        <authorList>
            <person name="Cejkova D."/>
            <person name="Kubasova T."/>
            <person name="Jahodarova E."/>
            <person name="Rychlik I."/>
        </authorList>
    </citation>
    <scope>NUCLEOTIDE SEQUENCE</scope>
    <source>
        <strain evidence="2">An559</strain>
    </source>
</reference>
<accession>A0A938X7F4</accession>
<name>A0A938X7F4_9FIRM</name>
<organism evidence="2 3">
    <name type="scientific">Merdimmobilis hominis</name>
    <dbReference type="NCBI Taxonomy" id="2897707"/>
    <lineage>
        <taxon>Bacteria</taxon>
        <taxon>Bacillati</taxon>
        <taxon>Bacillota</taxon>
        <taxon>Clostridia</taxon>
        <taxon>Eubacteriales</taxon>
        <taxon>Oscillospiraceae</taxon>
        <taxon>Merdimmobilis</taxon>
    </lineage>
</organism>
<reference evidence="2" key="2">
    <citation type="journal article" date="2021" name="Sci. Rep.">
        <title>The distribution of antibiotic resistance genes in chicken gut microbiota commensals.</title>
        <authorList>
            <person name="Juricova H."/>
            <person name="Matiasovicova J."/>
            <person name="Kubasova T."/>
            <person name="Cejkova D."/>
            <person name="Rychlik I."/>
        </authorList>
    </citation>
    <scope>NUCLEOTIDE SEQUENCE</scope>
    <source>
        <strain evidence="2">An559</strain>
    </source>
</reference>
<evidence type="ECO:0000313" key="3">
    <source>
        <dbReference type="Proteomes" id="UP000774750"/>
    </source>
</evidence>
<evidence type="ECO:0000256" key="1">
    <source>
        <dbReference type="SAM" id="MobiDB-lite"/>
    </source>
</evidence>
<feature type="compositionally biased region" description="Basic and acidic residues" evidence="1">
    <location>
        <begin position="301"/>
        <end position="313"/>
    </location>
</feature>
<sequence length="327" mass="38629">MDGIKFYRSNSDYQQMRDLSDRLCREHGLSVVRHPEGKRKNYSEWSAEQNGKPTHSGLIRADIDRAIAVSVTERDFYDLMESWGYEFKFYGKNGQPLERPSLRPKGADRFRRFDRLGDDYSVDEICNRILENYVEKEPFPEEEEHRYHRYRSENPPRTKAKGIAALYYYYCYELHIIVRFPASVKKVSAAVREDLRKLDRLDEQTRFLAANGIENHEDLDRYRSNATDELAALTSERDALRNKLKRVIRTGDEAAILEVKKQIAAVSDRMKKLKTTFKICDSVEERALRIQEQLETLYNEQPERKENSDELFRRRGGTSRKDVPKRR</sequence>
<evidence type="ECO:0000313" key="2">
    <source>
        <dbReference type="EMBL" id="MBM6920857.1"/>
    </source>
</evidence>
<comment type="caution">
    <text evidence="2">The sequence shown here is derived from an EMBL/GenBank/DDBJ whole genome shotgun (WGS) entry which is preliminary data.</text>
</comment>
<gene>
    <name evidence="2" type="ORF">H6A12_06795</name>
</gene>